<evidence type="ECO:0000256" key="3">
    <source>
        <dbReference type="ARBA" id="ARBA00004401"/>
    </source>
</evidence>
<dbReference type="GO" id="GO:0009277">
    <property type="term" value="C:fungal-type cell wall"/>
    <property type="evidence" value="ECO:0007669"/>
    <property type="project" value="TreeGrafter"/>
</dbReference>
<evidence type="ECO:0000256" key="9">
    <source>
        <dbReference type="ARBA" id="ARBA00022729"/>
    </source>
</evidence>
<dbReference type="AlphaFoldDB" id="A0A165H7D5"/>
<dbReference type="EC" id="3.2.1.39" evidence="5"/>
<evidence type="ECO:0000256" key="6">
    <source>
        <dbReference type="ARBA" id="ARBA00022475"/>
    </source>
</evidence>
<dbReference type="FunFam" id="3.20.20.80:FF:000151">
    <property type="entry name" value="Glucan endo-1,3-beta-glucosidase btgC"/>
    <property type="match status" value="1"/>
</dbReference>
<evidence type="ECO:0000256" key="22">
    <source>
        <dbReference type="SAM" id="Phobius"/>
    </source>
</evidence>
<dbReference type="STRING" id="1328760.A0A165H7D5"/>
<keyword evidence="12 22" id="KW-0472">Membrane</keyword>
<gene>
    <name evidence="23" type="ORF">L228DRAFT_143079</name>
</gene>
<dbReference type="RefSeq" id="XP_018188639.1">
    <property type="nucleotide sequence ID" value="XM_018329197.1"/>
</dbReference>
<evidence type="ECO:0000256" key="19">
    <source>
        <dbReference type="ARBA" id="ARBA00043078"/>
    </source>
</evidence>
<dbReference type="PANTHER" id="PTHR16631">
    <property type="entry name" value="GLUCAN 1,3-BETA-GLUCOSIDASE"/>
    <property type="match status" value="1"/>
</dbReference>
<keyword evidence="14" id="KW-0119">Carbohydrate metabolism</keyword>
<evidence type="ECO:0000256" key="17">
    <source>
        <dbReference type="ARBA" id="ARBA00037649"/>
    </source>
</evidence>
<comment type="function">
    <text evidence="17">Glucanases play a role in cell expansion during growth, in cell-cell fusion during mating, and in spore release during sporulation. This enzyme may be involved in beta-glucan degradation. Active on laminarin and lichenan.</text>
</comment>
<reference evidence="23 24" key="1">
    <citation type="journal article" date="2016" name="Fungal Biol.">
        <title>The genome of Xylona heveae provides a window into fungal endophytism.</title>
        <authorList>
            <person name="Gazis R."/>
            <person name="Kuo A."/>
            <person name="Riley R."/>
            <person name="LaButti K."/>
            <person name="Lipzen A."/>
            <person name="Lin J."/>
            <person name="Amirebrahimi M."/>
            <person name="Hesse C.N."/>
            <person name="Spatafora J.W."/>
            <person name="Henrissat B."/>
            <person name="Hainaut M."/>
            <person name="Grigoriev I.V."/>
            <person name="Hibbett D.S."/>
        </authorList>
    </citation>
    <scope>NUCLEOTIDE SEQUENCE [LARGE SCALE GENOMIC DNA]</scope>
    <source>
        <strain evidence="23 24">TC161</strain>
    </source>
</reference>
<proteinExistence type="inferred from homology"/>
<dbReference type="OrthoDB" id="68336at2759"/>
<feature type="region of interest" description="Disordered" evidence="21">
    <location>
        <begin position="203"/>
        <end position="344"/>
    </location>
</feature>
<feature type="region of interest" description="Disordered" evidence="21">
    <location>
        <begin position="427"/>
        <end position="446"/>
    </location>
</feature>
<evidence type="ECO:0000256" key="18">
    <source>
        <dbReference type="ARBA" id="ARBA00042373"/>
    </source>
</evidence>
<dbReference type="GO" id="GO:0005576">
    <property type="term" value="C:extracellular region"/>
    <property type="evidence" value="ECO:0007669"/>
    <property type="project" value="TreeGrafter"/>
</dbReference>
<feature type="transmembrane region" description="Helical" evidence="22">
    <location>
        <begin position="401"/>
        <end position="424"/>
    </location>
</feature>
<dbReference type="OMA" id="KWEDKWG"/>
<dbReference type="Gene3D" id="3.20.20.80">
    <property type="entry name" value="Glycosidases"/>
    <property type="match status" value="1"/>
</dbReference>
<evidence type="ECO:0000256" key="8">
    <source>
        <dbReference type="ARBA" id="ARBA00022525"/>
    </source>
</evidence>
<feature type="compositionally biased region" description="Basic and acidic residues" evidence="21">
    <location>
        <begin position="209"/>
        <end position="225"/>
    </location>
</feature>
<keyword evidence="24" id="KW-1185">Reference proteome</keyword>
<keyword evidence="22" id="KW-1133">Transmembrane helix</keyword>
<dbReference type="GO" id="GO:0042973">
    <property type="term" value="F:glucan endo-1,3-beta-D-glucosidase activity"/>
    <property type="evidence" value="ECO:0007669"/>
    <property type="project" value="UniProtKB-EC"/>
</dbReference>
<evidence type="ECO:0000256" key="20">
    <source>
        <dbReference type="RuleBase" id="RU004335"/>
    </source>
</evidence>
<dbReference type="Proteomes" id="UP000076632">
    <property type="component" value="Unassembled WGS sequence"/>
</dbReference>
<dbReference type="GO" id="GO:0000272">
    <property type="term" value="P:polysaccharide catabolic process"/>
    <property type="evidence" value="ECO:0007669"/>
    <property type="project" value="UniProtKB-KW"/>
</dbReference>
<dbReference type="PANTHER" id="PTHR16631:SF17">
    <property type="entry name" value="GLUCAN ENDO-1,3-BETA-GLUCOSIDASE BTGC"/>
    <property type="match status" value="1"/>
</dbReference>
<evidence type="ECO:0000256" key="21">
    <source>
        <dbReference type="SAM" id="MobiDB-lite"/>
    </source>
</evidence>
<evidence type="ECO:0000256" key="15">
    <source>
        <dbReference type="ARBA" id="ARBA00023316"/>
    </source>
</evidence>
<dbReference type="EMBL" id="KV407458">
    <property type="protein sequence ID" value="KZF23084.1"/>
    <property type="molecule type" value="Genomic_DNA"/>
</dbReference>
<dbReference type="GO" id="GO:0071555">
    <property type="term" value="P:cell wall organization"/>
    <property type="evidence" value="ECO:0007669"/>
    <property type="project" value="UniProtKB-KW"/>
</dbReference>
<organism evidence="23 24">
    <name type="scientific">Xylona heveae (strain CBS 132557 / TC161)</name>
    <dbReference type="NCBI Taxonomy" id="1328760"/>
    <lineage>
        <taxon>Eukaryota</taxon>
        <taxon>Fungi</taxon>
        <taxon>Dikarya</taxon>
        <taxon>Ascomycota</taxon>
        <taxon>Pezizomycotina</taxon>
        <taxon>Xylonomycetes</taxon>
        <taxon>Xylonales</taxon>
        <taxon>Xylonaceae</taxon>
        <taxon>Xylona</taxon>
    </lineage>
</organism>
<keyword evidence="10 23" id="KW-0378">Hydrolase</keyword>
<keyword evidence="15" id="KW-0961">Cell wall biogenesis/degradation</keyword>
<dbReference type="InterPro" id="IPR050732">
    <property type="entry name" value="Beta-glucan_modifiers"/>
</dbReference>
<evidence type="ECO:0000313" key="23">
    <source>
        <dbReference type="EMBL" id="KZF23084.1"/>
    </source>
</evidence>
<keyword evidence="16" id="KW-0624">Polysaccharide degradation</keyword>
<evidence type="ECO:0000256" key="7">
    <source>
        <dbReference type="ARBA" id="ARBA00022512"/>
    </source>
</evidence>
<comment type="similarity">
    <text evidence="4 20">Belongs to the glycosyl hydrolase 17 family.</text>
</comment>
<keyword evidence="7" id="KW-0134">Cell wall</keyword>
<feature type="compositionally biased region" description="Basic and acidic residues" evidence="21">
    <location>
        <begin position="37"/>
        <end position="48"/>
    </location>
</feature>
<dbReference type="GO" id="GO:0005886">
    <property type="term" value="C:plasma membrane"/>
    <property type="evidence" value="ECO:0007669"/>
    <property type="project" value="UniProtKB-SubCell"/>
</dbReference>
<evidence type="ECO:0000256" key="1">
    <source>
        <dbReference type="ARBA" id="ARBA00000382"/>
    </source>
</evidence>
<dbReference type="GO" id="GO:0009986">
    <property type="term" value="C:cell surface"/>
    <property type="evidence" value="ECO:0007669"/>
    <property type="project" value="TreeGrafter"/>
</dbReference>
<feature type="region of interest" description="Disordered" evidence="21">
    <location>
        <begin position="1"/>
        <end position="104"/>
    </location>
</feature>
<evidence type="ECO:0000313" key="24">
    <source>
        <dbReference type="Proteomes" id="UP000076632"/>
    </source>
</evidence>
<dbReference type="GeneID" id="28894334"/>
<accession>A0A165H7D5</accession>
<evidence type="ECO:0000256" key="12">
    <source>
        <dbReference type="ARBA" id="ARBA00023136"/>
    </source>
</evidence>
<keyword evidence="13" id="KW-0325">Glycoprotein</keyword>
<evidence type="ECO:0000256" key="10">
    <source>
        <dbReference type="ARBA" id="ARBA00022801"/>
    </source>
</evidence>
<dbReference type="InterPro" id="IPR017853">
    <property type="entry name" value="GH"/>
</dbReference>
<keyword evidence="9" id="KW-0732">Signal</keyword>
<evidence type="ECO:0000256" key="11">
    <source>
        <dbReference type="ARBA" id="ARBA00022968"/>
    </source>
</evidence>
<feature type="compositionally biased region" description="Basic and acidic residues" evidence="21">
    <location>
        <begin position="9"/>
        <end position="29"/>
    </location>
</feature>
<evidence type="ECO:0000256" key="13">
    <source>
        <dbReference type="ARBA" id="ARBA00023180"/>
    </source>
</evidence>
<comment type="catalytic activity">
    <reaction evidence="1">
        <text>Hydrolysis of (1-&gt;3)-beta-D-glucosidic linkages in (1-&gt;3)-beta-D-glucans.</text>
        <dbReference type="EC" id="3.2.1.39"/>
    </reaction>
</comment>
<comment type="subcellular location">
    <subcellularLocation>
        <location evidence="3">Cell membrane</location>
        <topology evidence="3">Single-pass type II membrane protein</topology>
    </subcellularLocation>
    <subcellularLocation>
        <location evidence="2">Secreted</location>
        <location evidence="2">Cell wall</location>
    </subcellularLocation>
</comment>
<dbReference type="InterPro" id="IPR000490">
    <property type="entry name" value="Glyco_hydro_17"/>
</dbReference>
<dbReference type="Pfam" id="PF00332">
    <property type="entry name" value="Glyco_hydro_17"/>
    <property type="match status" value="1"/>
</dbReference>
<evidence type="ECO:0000256" key="5">
    <source>
        <dbReference type="ARBA" id="ARBA00012780"/>
    </source>
</evidence>
<keyword evidence="22" id="KW-0812">Transmembrane</keyword>
<feature type="compositionally biased region" description="Polar residues" evidence="21">
    <location>
        <begin position="72"/>
        <end position="96"/>
    </location>
</feature>
<dbReference type="InParanoid" id="A0A165H7D5"/>
<keyword evidence="11" id="KW-0735">Signal-anchor</keyword>
<evidence type="ECO:0000256" key="16">
    <source>
        <dbReference type="ARBA" id="ARBA00023326"/>
    </source>
</evidence>
<sequence>MSLNTYRRHNFDDKSGSEDFSHFGNRGEEQIDYATHGNRDRQGPERGYNDSPLPILTNPPRDRSSSPPLPPTHQTYPTVPLSNPYNLSARASNHSASLGLPPGLARNTNYTSQFQSDIPPPPPPHRSGRPVSNIASDVTDLPKLARGLSYSNSTRSKWTITPGMDNLGEGAPGGGINGVAIGVANSHQRESGLQALRAMESDSSLGRHGPAERYDHGGFADEDHFTSALPPDRPDYNMQRMSYSSADPLQANMPPPALSTPPRKPVGSGISPGMYVDDLYGQSPEVWDPRSRRSDPSALDPNDIADDGDDGFMTPQPAKRSMLGQDRRFSKGPSQTTTAAAGAGAGAGVIGTVSGLLGQNGTRSQSQQYGIVPGNAEEMRRDPEKSEWLNQETSGNKRLKWIVGILLALIIIGAIVGGVVGGILGRKHNSSSSSSSSSGDKDTSEDLSLTSSEIQKLLNNQNLHKVFPGMDYTPLNAQYPGCLTNRPSQNNVTRDVAVLSQLTNAIRLYGTDCNQTEMVLHAFDRLNLNKTMKIWLGVWQDNNATTNERQLSQMYDVLDKYGSDPFAGLIVGNEVLFRKDMTATQLGSVLDDVRSNLTSKHISDLPLATSDLGDNWTSDLVPKVDIVMANVHPFFAGVTAAAAAGWTWEFWTGHDVALTQGLTGKKNVISEVGWPSAGGNDCGESTCQTSTDGSVAGIDELNTFMDSWVCQSLTNGTEYFWFEAFDEPWKAIYNTKTEKWEDKWGLMDANRNLKSGVTIPDCNGKTVD</sequence>
<evidence type="ECO:0000256" key="4">
    <source>
        <dbReference type="ARBA" id="ARBA00008773"/>
    </source>
</evidence>
<keyword evidence="8" id="KW-0964">Secreted</keyword>
<feature type="compositionally biased region" description="Pro residues" evidence="21">
    <location>
        <begin position="253"/>
        <end position="264"/>
    </location>
</feature>
<dbReference type="SUPFAM" id="SSF51445">
    <property type="entry name" value="(Trans)glycosidases"/>
    <property type="match status" value="1"/>
</dbReference>
<evidence type="ECO:0000256" key="14">
    <source>
        <dbReference type="ARBA" id="ARBA00023277"/>
    </source>
</evidence>
<evidence type="ECO:0000256" key="2">
    <source>
        <dbReference type="ARBA" id="ARBA00004191"/>
    </source>
</evidence>
<protein>
    <recommendedName>
        <fullName evidence="5">glucan endo-1,3-beta-D-glucosidase</fullName>
        <ecNumber evidence="5">3.2.1.39</ecNumber>
    </recommendedName>
    <alternativeName>
        <fullName evidence="19">Endo-1,3-beta-glucanase btgC</fullName>
    </alternativeName>
    <alternativeName>
        <fullName evidence="18">Laminarinase btgC</fullName>
    </alternativeName>
</protein>
<keyword evidence="6" id="KW-1003">Cell membrane</keyword>
<name>A0A165H7D5_XYLHT</name>